<sequence length="294" mass="32163">MGTDHDDIPLNALRAFCEVARDVHVSRAAARIGVSQSAVSRHLALLEAHMGAPLLERQGRNVVLTELGRQLAEAVTAPLEEIAFSVRLMRRRRSGRRNLVVRTSLPTFAFTTLIPRIAEFSREHGDVPIDVLTSVTSQELHGDFDVLITRDLVLPGPVQEWTIAEEKVVCVAAPGIARRITLATLAAVPLFIVNSRPDILPAWLTARGLGEGDIRMGSRYDHHYMALPAAMAGQGLVLAPETVVADYLQKGLLAAVPETRFSTGMVYKAYASDRGMDPQLSAAFCRWVVRLCRG</sequence>
<gene>
    <name evidence="6" type="ORF">AUP44_23575</name>
</gene>
<dbReference type="GO" id="GO:0003700">
    <property type="term" value="F:DNA-binding transcription factor activity"/>
    <property type="evidence" value="ECO:0007669"/>
    <property type="project" value="InterPro"/>
</dbReference>
<dbReference type="PANTHER" id="PTHR30537:SF79">
    <property type="entry name" value="TRANSCRIPTIONAL REGULATOR-RELATED"/>
    <property type="match status" value="1"/>
</dbReference>
<dbReference type="Proteomes" id="UP000075787">
    <property type="component" value="Unassembled WGS sequence"/>
</dbReference>
<dbReference type="PRINTS" id="PR00039">
    <property type="entry name" value="HTHLYSR"/>
</dbReference>
<dbReference type="EMBL" id="LPZR01000065">
    <property type="protein sequence ID" value="KYO55388.1"/>
    <property type="molecule type" value="Genomic_DNA"/>
</dbReference>
<dbReference type="InterPro" id="IPR000847">
    <property type="entry name" value="LysR_HTH_N"/>
</dbReference>
<keyword evidence="2" id="KW-0805">Transcription regulation</keyword>
<dbReference type="Gene3D" id="3.40.190.10">
    <property type="entry name" value="Periplasmic binding protein-like II"/>
    <property type="match status" value="2"/>
</dbReference>
<dbReference type="PROSITE" id="PS50931">
    <property type="entry name" value="HTH_LYSR"/>
    <property type="match status" value="1"/>
</dbReference>
<name>A0A162LKN6_9PROT</name>
<keyword evidence="4" id="KW-0804">Transcription</keyword>
<evidence type="ECO:0000259" key="5">
    <source>
        <dbReference type="PROSITE" id="PS50931"/>
    </source>
</evidence>
<evidence type="ECO:0000256" key="4">
    <source>
        <dbReference type="ARBA" id="ARBA00023163"/>
    </source>
</evidence>
<reference evidence="6 7" key="1">
    <citation type="submission" date="2015-12" db="EMBL/GenBank/DDBJ databases">
        <title>Genome sequence of Tistrella mobilis MCCC 1A02139.</title>
        <authorList>
            <person name="Lu L."/>
            <person name="Lai Q."/>
            <person name="Shao Z."/>
            <person name="Qian P."/>
        </authorList>
    </citation>
    <scope>NUCLEOTIDE SEQUENCE [LARGE SCALE GENOMIC DNA]</scope>
    <source>
        <strain evidence="6 7">MCCC 1A02139</strain>
    </source>
</reference>
<protein>
    <recommendedName>
        <fullName evidence="5">HTH lysR-type domain-containing protein</fullName>
    </recommendedName>
</protein>
<dbReference type="GO" id="GO:0006351">
    <property type="term" value="P:DNA-templated transcription"/>
    <property type="evidence" value="ECO:0007669"/>
    <property type="project" value="TreeGrafter"/>
</dbReference>
<evidence type="ECO:0000256" key="1">
    <source>
        <dbReference type="ARBA" id="ARBA00009437"/>
    </source>
</evidence>
<dbReference type="AlphaFoldDB" id="A0A162LKN6"/>
<dbReference type="Gene3D" id="1.10.10.10">
    <property type="entry name" value="Winged helix-like DNA-binding domain superfamily/Winged helix DNA-binding domain"/>
    <property type="match status" value="1"/>
</dbReference>
<dbReference type="InterPro" id="IPR005119">
    <property type="entry name" value="LysR_subst-bd"/>
</dbReference>
<dbReference type="GO" id="GO:0043565">
    <property type="term" value="F:sequence-specific DNA binding"/>
    <property type="evidence" value="ECO:0007669"/>
    <property type="project" value="TreeGrafter"/>
</dbReference>
<dbReference type="SUPFAM" id="SSF53850">
    <property type="entry name" value="Periplasmic binding protein-like II"/>
    <property type="match status" value="1"/>
</dbReference>
<evidence type="ECO:0000313" key="6">
    <source>
        <dbReference type="EMBL" id="KYO55388.1"/>
    </source>
</evidence>
<keyword evidence="3" id="KW-0238">DNA-binding</keyword>
<proteinExistence type="inferred from homology"/>
<dbReference type="InterPro" id="IPR036390">
    <property type="entry name" value="WH_DNA-bd_sf"/>
</dbReference>
<dbReference type="OrthoDB" id="8479870at2"/>
<evidence type="ECO:0000313" key="7">
    <source>
        <dbReference type="Proteomes" id="UP000075787"/>
    </source>
</evidence>
<dbReference type="FunFam" id="1.10.10.10:FF:000001">
    <property type="entry name" value="LysR family transcriptional regulator"/>
    <property type="match status" value="1"/>
</dbReference>
<evidence type="ECO:0000256" key="2">
    <source>
        <dbReference type="ARBA" id="ARBA00023015"/>
    </source>
</evidence>
<organism evidence="6 7">
    <name type="scientific">Tistrella mobilis</name>
    <dbReference type="NCBI Taxonomy" id="171437"/>
    <lineage>
        <taxon>Bacteria</taxon>
        <taxon>Pseudomonadati</taxon>
        <taxon>Pseudomonadota</taxon>
        <taxon>Alphaproteobacteria</taxon>
        <taxon>Geminicoccales</taxon>
        <taxon>Geminicoccaceae</taxon>
        <taxon>Tistrella</taxon>
    </lineage>
</organism>
<accession>A0A162LKN6</accession>
<evidence type="ECO:0000256" key="3">
    <source>
        <dbReference type="ARBA" id="ARBA00023125"/>
    </source>
</evidence>
<feature type="domain" description="HTH lysR-type" evidence="5">
    <location>
        <begin position="8"/>
        <end position="65"/>
    </location>
</feature>
<dbReference type="InterPro" id="IPR058163">
    <property type="entry name" value="LysR-type_TF_proteobact-type"/>
</dbReference>
<comment type="similarity">
    <text evidence="1">Belongs to the LysR transcriptional regulatory family.</text>
</comment>
<dbReference type="PANTHER" id="PTHR30537">
    <property type="entry name" value="HTH-TYPE TRANSCRIPTIONAL REGULATOR"/>
    <property type="match status" value="1"/>
</dbReference>
<dbReference type="Pfam" id="PF00126">
    <property type="entry name" value="HTH_1"/>
    <property type="match status" value="1"/>
</dbReference>
<comment type="caution">
    <text evidence="6">The sequence shown here is derived from an EMBL/GenBank/DDBJ whole genome shotgun (WGS) entry which is preliminary data.</text>
</comment>
<dbReference type="Pfam" id="PF03466">
    <property type="entry name" value="LysR_substrate"/>
    <property type="match status" value="1"/>
</dbReference>
<dbReference type="GeneID" id="97239438"/>
<dbReference type="InterPro" id="IPR036388">
    <property type="entry name" value="WH-like_DNA-bd_sf"/>
</dbReference>
<dbReference type="SUPFAM" id="SSF46785">
    <property type="entry name" value="Winged helix' DNA-binding domain"/>
    <property type="match status" value="1"/>
</dbReference>
<dbReference type="RefSeq" id="WP_062762297.1">
    <property type="nucleotide sequence ID" value="NZ_CP121043.1"/>
</dbReference>